<protein>
    <submittedName>
        <fullName evidence="2">ThiF family protein</fullName>
    </submittedName>
</protein>
<dbReference type="InterPro" id="IPR000594">
    <property type="entry name" value="ThiF_NAD_FAD-bd"/>
</dbReference>
<evidence type="ECO:0000313" key="3">
    <source>
        <dbReference type="Proteomes" id="UP000184612"/>
    </source>
</evidence>
<dbReference type="RefSeq" id="WP_073590761.1">
    <property type="nucleotide sequence ID" value="NZ_FRFD01000013.1"/>
</dbReference>
<dbReference type="GO" id="GO:0061504">
    <property type="term" value="P:cyclic threonylcarbamoyladenosine biosynthetic process"/>
    <property type="evidence" value="ECO:0007669"/>
    <property type="project" value="TreeGrafter"/>
</dbReference>
<dbReference type="InterPro" id="IPR045886">
    <property type="entry name" value="ThiF/MoeB/HesA"/>
</dbReference>
<sequence length="435" mass="48304">MKEYRRFRILQKQLEKVTSIICDEKIFAVASLGGGYWEGDVTYRSFSVVDSIQVLNYISSSDGLLKYKDIVIFANASISMDNALASIKTILDSKGINFTKIFLALVNLETNILYTYVCSLDEIELIDTTSVIGNDVCFYLKPNIESDISDINIRTQQVFGTKTTNLLSNLTFGIVGISGTGSIVVEQLYRMNVGTLVLVDDDIVKKENLGRILNSSQKDCEGMKKKTTVQKEAIERSGLNTKVVDLCTVITEENTIRCLSQCDILIGCMDSVDGRHQLNLISTYYSIPYFDVGVKLKADGNGGVDEVTTAIHYIIPGESSLYSRGVYNTDSLVAATLLRENPEEYTKRLEEKYIIGAHESSPAVIPVNMLASSMAVLEILARIHPFREEDNVSYEAIRVDLMVPRIVGQPITKPCSWFGKNIGVGDISPLLRLIF</sequence>
<dbReference type="PANTHER" id="PTHR43267">
    <property type="entry name" value="TRNA THREONYLCARBAMOYLADENOSINE DEHYDRATASE"/>
    <property type="match status" value="1"/>
</dbReference>
<evidence type="ECO:0000259" key="1">
    <source>
        <dbReference type="Pfam" id="PF00899"/>
    </source>
</evidence>
<dbReference type="EMBL" id="FRFD01000013">
    <property type="protein sequence ID" value="SHO53454.1"/>
    <property type="molecule type" value="Genomic_DNA"/>
</dbReference>
<evidence type="ECO:0000313" key="2">
    <source>
        <dbReference type="EMBL" id="SHO53454.1"/>
    </source>
</evidence>
<keyword evidence="3" id="KW-1185">Reference proteome</keyword>
<dbReference type="SUPFAM" id="SSF69572">
    <property type="entry name" value="Activating enzymes of the ubiquitin-like proteins"/>
    <property type="match status" value="1"/>
</dbReference>
<dbReference type="Proteomes" id="UP000184612">
    <property type="component" value="Unassembled WGS sequence"/>
</dbReference>
<accession>A0A1M7YLF9</accession>
<dbReference type="GO" id="GO:0061503">
    <property type="term" value="F:tRNA threonylcarbamoyladenosine dehydratase"/>
    <property type="evidence" value="ECO:0007669"/>
    <property type="project" value="TreeGrafter"/>
</dbReference>
<reference evidence="2 3" key="1">
    <citation type="submission" date="2016-12" db="EMBL/GenBank/DDBJ databases">
        <authorList>
            <person name="Song W.-J."/>
            <person name="Kurnit D.M."/>
        </authorList>
    </citation>
    <scope>NUCLEOTIDE SEQUENCE [LARGE SCALE GENOMIC DNA]</scope>
    <source>
        <strain evidence="2 3">DSM 12503</strain>
    </source>
</reference>
<dbReference type="OrthoDB" id="9804150at2"/>
<dbReference type="Gene3D" id="3.40.50.720">
    <property type="entry name" value="NAD(P)-binding Rossmann-like Domain"/>
    <property type="match status" value="1"/>
</dbReference>
<organism evidence="2 3">
    <name type="scientific">Anaerocolumna xylanovorans DSM 12503</name>
    <dbReference type="NCBI Taxonomy" id="1121345"/>
    <lineage>
        <taxon>Bacteria</taxon>
        <taxon>Bacillati</taxon>
        <taxon>Bacillota</taxon>
        <taxon>Clostridia</taxon>
        <taxon>Lachnospirales</taxon>
        <taxon>Lachnospiraceae</taxon>
        <taxon>Anaerocolumna</taxon>
    </lineage>
</organism>
<dbReference type="Pfam" id="PF00899">
    <property type="entry name" value="ThiF"/>
    <property type="match status" value="1"/>
</dbReference>
<dbReference type="InterPro" id="IPR035985">
    <property type="entry name" value="Ubiquitin-activating_enz"/>
</dbReference>
<gene>
    <name evidence="2" type="ORF">SAMN02745217_04132</name>
</gene>
<proteinExistence type="predicted"/>
<dbReference type="STRING" id="1121345.SAMN02745217_04132"/>
<name>A0A1M7YLF9_9FIRM</name>
<dbReference type="CDD" id="cd01483">
    <property type="entry name" value="E1_enzyme_family"/>
    <property type="match status" value="1"/>
</dbReference>
<dbReference type="AlphaFoldDB" id="A0A1M7YLF9"/>
<dbReference type="GO" id="GO:0008641">
    <property type="term" value="F:ubiquitin-like modifier activating enzyme activity"/>
    <property type="evidence" value="ECO:0007669"/>
    <property type="project" value="InterPro"/>
</dbReference>
<feature type="domain" description="THIF-type NAD/FAD binding fold" evidence="1">
    <location>
        <begin position="157"/>
        <end position="389"/>
    </location>
</feature>
<dbReference type="PANTHER" id="PTHR43267:SF1">
    <property type="entry name" value="TRNA THREONYLCARBAMOYLADENOSINE DEHYDRATASE"/>
    <property type="match status" value="1"/>
</dbReference>